<proteinExistence type="predicted"/>
<dbReference type="PROSITE" id="PS50263">
    <property type="entry name" value="CN_HYDROLASE"/>
    <property type="match status" value="1"/>
</dbReference>
<dbReference type="PANTHER" id="PTHR43674">
    <property type="entry name" value="NITRILASE C965.09-RELATED"/>
    <property type="match status" value="1"/>
</dbReference>
<dbReference type="Gene3D" id="3.60.110.10">
    <property type="entry name" value="Carbon-nitrogen hydrolase"/>
    <property type="match status" value="1"/>
</dbReference>
<dbReference type="Proteomes" id="UP000193560">
    <property type="component" value="Unassembled WGS sequence"/>
</dbReference>
<dbReference type="PANTHER" id="PTHR43674:SF16">
    <property type="entry name" value="CARBON-NITROGEN FAMILY, PUTATIVE (AFU_ORTHOLOGUE AFUA_5G02350)-RELATED"/>
    <property type="match status" value="1"/>
</dbReference>
<accession>A0A1X2I0S3</accession>
<evidence type="ECO:0000256" key="1">
    <source>
        <dbReference type="ARBA" id="ARBA00022801"/>
    </source>
</evidence>
<dbReference type="EMBL" id="MCGE01000038">
    <property type="protein sequence ID" value="ORZ06670.1"/>
    <property type="molecule type" value="Genomic_DNA"/>
</dbReference>
<dbReference type="SUPFAM" id="SSF56317">
    <property type="entry name" value="Carbon-nitrogen hydrolase"/>
    <property type="match status" value="1"/>
</dbReference>
<sequence length="296" mass="33217">MRIALVQLYIDHQNKENNWAQAEFYMAQAAQQKVDLLVFPEFFLGGPGRKSTLVKPAQRLGQLAQKYQIDLVPGTVIEQDEQGQFHNVAYYIDKSGDVLLKYNKVHLWQHERKYLQQGDFDFGTAKNRFGIMVGICACWDISVPEVFREMALNGNAQLIIVPAYWTLTESDDPQNKYNVESEIKLVNHMCASRAFENGICVAFCDAAQRRYQHDNTASGSPFGILCGASQIAVPLNGVVAEAKGDHECLLITDIDVASVTANAEKEFQIRSEWQSGRIFSGHGSSTINNRKILPKL</sequence>
<dbReference type="AlphaFoldDB" id="A0A1X2I0S3"/>
<evidence type="ECO:0000313" key="4">
    <source>
        <dbReference type="Proteomes" id="UP000193560"/>
    </source>
</evidence>
<gene>
    <name evidence="3" type="ORF">BCR42DRAFT_426956</name>
</gene>
<feature type="domain" description="CN hydrolase" evidence="2">
    <location>
        <begin position="1"/>
        <end position="256"/>
    </location>
</feature>
<dbReference type="InterPro" id="IPR050345">
    <property type="entry name" value="Aliph_Amidase/BUP"/>
</dbReference>
<dbReference type="STRING" id="90262.A0A1X2I0S3"/>
<dbReference type="CDD" id="cd07197">
    <property type="entry name" value="nitrilase"/>
    <property type="match status" value="1"/>
</dbReference>
<name>A0A1X2I0S3_9FUNG</name>
<dbReference type="GO" id="GO:0016811">
    <property type="term" value="F:hydrolase activity, acting on carbon-nitrogen (but not peptide) bonds, in linear amides"/>
    <property type="evidence" value="ECO:0007669"/>
    <property type="project" value="TreeGrafter"/>
</dbReference>
<evidence type="ECO:0000259" key="2">
    <source>
        <dbReference type="PROSITE" id="PS50263"/>
    </source>
</evidence>
<comment type="caution">
    <text evidence="3">The sequence shown here is derived from an EMBL/GenBank/DDBJ whole genome shotgun (WGS) entry which is preliminary data.</text>
</comment>
<organism evidence="3 4">
    <name type="scientific">Absidia repens</name>
    <dbReference type="NCBI Taxonomy" id="90262"/>
    <lineage>
        <taxon>Eukaryota</taxon>
        <taxon>Fungi</taxon>
        <taxon>Fungi incertae sedis</taxon>
        <taxon>Mucoromycota</taxon>
        <taxon>Mucoromycotina</taxon>
        <taxon>Mucoromycetes</taxon>
        <taxon>Mucorales</taxon>
        <taxon>Cunninghamellaceae</taxon>
        <taxon>Absidia</taxon>
    </lineage>
</organism>
<dbReference type="Pfam" id="PF00795">
    <property type="entry name" value="CN_hydrolase"/>
    <property type="match status" value="1"/>
</dbReference>
<keyword evidence="1 3" id="KW-0378">Hydrolase</keyword>
<reference evidence="3 4" key="1">
    <citation type="submission" date="2016-07" db="EMBL/GenBank/DDBJ databases">
        <title>Pervasive Adenine N6-methylation of Active Genes in Fungi.</title>
        <authorList>
            <consortium name="DOE Joint Genome Institute"/>
            <person name="Mondo S.J."/>
            <person name="Dannebaum R.O."/>
            <person name="Kuo R.C."/>
            <person name="Labutti K."/>
            <person name="Haridas S."/>
            <person name="Kuo A."/>
            <person name="Salamov A."/>
            <person name="Ahrendt S.R."/>
            <person name="Lipzen A."/>
            <person name="Sullivan W."/>
            <person name="Andreopoulos W.B."/>
            <person name="Clum A."/>
            <person name="Lindquist E."/>
            <person name="Daum C."/>
            <person name="Ramamoorthy G.K."/>
            <person name="Gryganskyi A."/>
            <person name="Culley D."/>
            <person name="Magnuson J.K."/>
            <person name="James T.Y."/>
            <person name="O'Malley M.A."/>
            <person name="Stajich J.E."/>
            <person name="Spatafora J.W."/>
            <person name="Visel A."/>
            <person name="Grigoriev I.V."/>
        </authorList>
    </citation>
    <scope>NUCLEOTIDE SEQUENCE [LARGE SCALE GENOMIC DNA]</scope>
    <source>
        <strain evidence="3 4">NRRL 1336</strain>
    </source>
</reference>
<dbReference type="OrthoDB" id="412018at2759"/>
<evidence type="ECO:0000313" key="3">
    <source>
        <dbReference type="EMBL" id="ORZ06670.1"/>
    </source>
</evidence>
<protein>
    <submittedName>
        <fullName evidence="3">Carbon-nitrogen hydrolase</fullName>
    </submittedName>
</protein>
<dbReference type="InterPro" id="IPR036526">
    <property type="entry name" value="C-N_Hydrolase_sf"/>
</dbReference>
<dbReference type="InterPro" id="IPR003010">
    <property type="entry name" value="C-N_Hydrolase"/>
</dbReference>
<keyword evidence="4" id="KW-1185">Reference proteome</keyword>